<evidence type="ECO:0000313" key="2">
    <source>
        <dbReference type="Proteomes" id="UP000805193"/>
    </source>
</evidence>
<name>A0AC60Q7P4_IXOPE</name>
<proteinExistence type="predicted"/>
<evidence type="ECO:0000313" key="1">
    <source>
        <dbReference type="EMBL" id="KAG0429166.1"/>
    </source>
</evidence>
<dbReference type="EMBL" id="JABSTQ010009437">
    <property type="protein sequence ID" value="KAG0429166.1"/>
    <property type="molecule type" value="Genomic_DNA"/>
</dbReference>
<sequence>MYLVLNVQGISMVAPDQALNAESLTPIIEVAGLSQVYMPQSPLSRNGVFARLQETPYTSFSYSPEINAREILRLFEEGEEPAYAVLNPYERYVFKIRNELKCDTSQGTAPSMPLVLVVKSALDHRSRRDAIRQTWGQEDRFPGVILRRVFMVGVDSKDPSVQDALNSEQAINGDLVQAEFEDTYYNTTIKTMLSFRWIMEQCPNVQWFLFVDDDYYVSAKNLIEFVKNKDGSSDRLWTGYVLQSNRPVRQHYGKWYLPLSEYPYSQFPPYVNAGAYVLSRRMLIDLYRVARFTPQFRFDDVFLAILANKMGLQPRHSDKFWYNRDPMTEEDFVGVVAIHGFEDPVRLVQTWEHQSRLGQA</sequence>
<organism evidence="1 2">
    <name type="scientific">Ixodes persulcatus</name>
    <name type="common">Taiga tick</name>
    <dbReference type="NCBI Taxonomy" id="34615"/>
    <lineage>
        <taxon>Eukaryota</taxon>
        <taxon>Metazoa</taxon>
        <taxon>Ecdysozoa</taxon>
        <taxon>Arthropoda</taxon>
        <taxon>Chelicerata</taxon>
        <taxon>Arachnida</taxon>
        <taxon>Acari</taxon>
        <taxon>Parasitiformes</taxon>
        <taxon>Ixodida</taxon>
        <taxon>Ixodoidea</taxon>
        <taxon>Ixodidae</taxon>
        <taxon>Ixodinae</taxon>
        <taxon>Ixodes</taxon>
    </lineage>
</organism>
<accession>A0AC60Q7P4</accession>
<reference evidence="1 2" key="1">
    <citation type="journal article" date="2020" name="Cell">
        <title>Large-Scale Comparative Analyses of Tick Genomes Elucidate Their Genetic Diversity and Vector Capacities.</title>
        <authorList>
            <consortium name="Tick Genome and Microbiome Consortium (TIGMIC)"/>
            <person name="Jia N."/>
            <person name="Wang J."/>
            <person name="Shi W."/>
            <person name="Du L."/>
            <person name="Sun Y."/>
            <person name="Zhan W."/>
            <person name="Jiang J.F."/>
            <person name="Wang Q."/>
            <person name="Zhang B."/>
            <person name="Ji P."/>
            <person name="Bell-Sakyi L."/>
            <person name="Cui X.M."/>
            <person name="Yuan T.T."/>
            <person name="Jiang B.G."/>
            <person name="Yang W.F."/>
            <person name="Lam T.T."/>
            <person name="Chang Q.C."/>
            <person name="Ding S.J."/>
            <person name="Wang X.J."/>
            <person name="Zhu J.G."/>
            <person name="Ruan X.D."/>
            <person name="Zhao L."/>
            <person name="Wei J.T."/>
            <person name="Ye R.Z."/>
            <person name="Que T.C."/>
            <person name="Du C.H."/>
            <person name="Zhou Y.H."/>
            <person name="Cheng J.X."/>
            <person name="Dai P.F."/>
            <person name="Guo W.B."/>
            <person name="Han X.H."/>
            <person name="Huang E.J."/>
            <person name="Li L.F."/>
            <person name="Wei W."/>
            <person name="Gao Y.C."/>
            <person name="Liu J.Z."/>
            <person name="Shao H.Z."/>
            <person name="Wang X."/>
            <person name="Wang C.C."/>
            <person name="Yang T.C."/>
            <person name="Huo Q.B."/>
            <person name="Li W."/>
            <person name="Chen H.Y."/>
            <person name="Chen S.E."/>
            <person name="Zhou L.G."/>
            <person name="Ni X.B."/>
            <person name="Tian J.H."/>
            <person name="Sheng Y."/>
            <person name="Liu T."/>
            <person name="Pan Y.S."/>
            <person name="Xia L.Y."/>
            <person name="Li J."/>
            <person name="Zhao F."/>
            <person name="Cao W.C."/>
        </authorList>
    </citation>
    <scope>NUCLEOTIDE SEQUENCE [LARGE SCALE GENOMIC DNA]</scope>
    <source>
        <strain evidence="1">Iper-2018</strain>
    </source>
</reference>
<gene>
    <name evidence="1" type="ORF">HPB47_023889</name>
</gene>
<dbReference type="Proteomes" id="UP000805193">
    <property type="component" value="Unassembled WGS sequence"/>
</dbReference>
<keyword evidence="2" id="KW-1185">Reference proteome</keyword>
<protein>
    <submittedName>
        <fullName evidence="1">Uncharacterized protein</fullName>
    </submittedName>
</protein>
<comment type="caution">
    <text evidence="1">The sequence shown here is derived from an EMBL/GenBank/DDBJ whole genome shotgun (WGS) entry which is preliminary data.</text>
</comment>